<feature type="domain" description="EAL" evidence="3">
    <location>
        <begin position="313"/>
        <end position="568"/>
    </location>
</feature>
<dbReference type="PROSITE" id="PS50883">
    <property type="entry name" value="EAL"/>
    <property type="match status" value="1"/>
</dbReference>
<dbReference type="InterPro" id="IPR035919">
    <property type="entry name" value="EAL_sf"/>
</dbReference>
<sequence length="586" mass="66462">MFHLEFKGDDEFIRFALDSAAIVAMTDVQGTITFVNQKFCEISGYDRDELVGANHRILRSGIHKRPFFRRMYRKIANGDVWHGEICNRKKDGTLYWVDTTIVPHVSATGKVDGYVAIRFDITHRIQLEDALRTSRESLKTLVNVDSLTNLPNRRYFRQHVKKLAWRNEQSGGRFHVALFDIDSFKEINDSFGHTGGDFLLRTVASRLRSLIDDRVFITRLGGDEFGITLDASDDHEAFVFYEKVLESIRVPIRIDSAQRYCSASMGYTVFPQHGTDTASLLKAADLALYRAKTLGRNRCERFRPEFQTAADRRSQLLLEIAAAVKREEIRFFYQPILYPRSARAPSFEALMRWKHPRRGLIGPTDFQAVFAEPATCAALGMYMLDHVFSDMKIMIDRGISFGRVAINLTNADFRSDIFVERFFSRCVSTGISPERFCVEVTEGMFLGRYQKQVDQGLRQLHTAGVEVALDDFGTGYASLTHLQELPINRLKIDRRFVAGILTSHKDRVIVQGVIDIAHGLGKVVTAEGVETAAQAKMLLDMRCDSLQGWYFSKASDVEHLSSTMQTVGEVSRALETEECVETPGGR</sequence>
<dbReference type="Proteomes" id="UP000589085">
    <property type="component" value="Unassembled WGS sequence"/>
</dbReference>
<dbReference type="NCBIfam" id="TIGR00229">
    <property type="entry name" value="sensory_box"/>
    <property type="match status" value="1"/>
</dbReference>
<dbReference type="SMART" id="SM00091">
    <property type="entry name" value="PAS"/>
    <property type="match status" value="1"/>
</dbReference>
<dbReference type="Pfam" id="PF00990">
    <property type="entry name" value="GGDEF"/>
    <property type="match status" value="1"/>
</dbReference>
<dbReference type="InterPro" id="IPR035965">
    <property type="entry name" value="PAS-like_dom_sf"/>
</dbReference>
<dbReference type="PANTHER" id="PTHR44757">
    <property type="entry name" value="DIGUANYLATE CYCLASE DGCP"/>
    <property type="match status" value="1"/>
</dbReference>
<evidence type="ECO:0000259" key="1">
    <source>
        <dbReference type="PROSITE" id="PS50112"/>
    </source>
</evidence>
<proteinExistence type="predicted"/>
<dbReference type="PANTHER" id="PTHR44757:SF2">
    <property type="entry name" value="BIOFILM ARCHITECTURE MAINTENANCE PROTEIN MBAA"/>
    <property type="match status" value="1"/>
</dbReference>
<feature type="domain" description="GGDEF" evidence="4">
    <location>
        <begin position="172"/>
        <end position="304"/>
    </location>
</feature>
<evidence type="ECO:0000313" key="5">
    <source>
        <dbReference type="EMBL" id="MBB2159202.1"/>
    </source>
</evidence>
<dbReference type="SUPFAM" id="SSF141868">
    <property type="entry name" value="EAL domain-like"/>
    <property type="match status" value="1"/>
</dbReference>
<dbReference type="SMART" id="SM00052">
    <property type="entry name" value="EAL"/>
    <property type="match status" value="1"/>
</dbReference>
<dbReference type="SUPFAM" id="SSF55785">
    <property type="entry name" value="PYP-like sensor domain (PAS domain)"/>
    <property type="match status" value="1"/>
</dbReference>
<name>A0A7W4IAH3_9PROT</name>
<dbReference type="SUPFAM" id="SSF55073">
    <property type="entry name" value="Nucleotide cyclase"/>
    <property type="match status" value="1"/>
</dbReference>
<protein>
    <submittedName>
        <fullName evidence="5">EAL domain-containing protein</fullName>
    </submittedName>
</protein>
<reference evidence="5 6" key="1">
    <citation type="submission" date="2020-04" db="EMBL/GenBank/DDBJ databases">
        <title>Description of novel Gluconacetobacter.</title>
        <authorList>
            <person name="Sombolestani A."/>
        </authorList>
    </citation>
    <scope>NUCLEOTIDE SEQUENCE [LARGE SCALE GENOMIC DNA]</scope>
    <source>
        <strain evidence="5 6">LMG 19747</strain>
    </source>
</reference>
<dbReference type="InterPro" id="IPR000014">
    <property type="entry name" value="PAS"/>
</dbReference>
<dbReference type="GO" id="GO:0003824">
    <property type="term" value="F:catalytic activity"/>
    <property type="evidence" value="ECO:0007669"/>
    <property type="project" value="UniProtKB-ARBA"/>
</dbReference>
<accession>A0A7W4IAH3</accession>
<evidence type="ECO:0000259" key="2">
    <source>
        <dbReference type="PROSITE" id="PS50113"/>
    </source>
</evidence>
<dbReference type="FunFam" id="3.30.70.270:FF:000001">
    <property type="entry name" value="Diguanylate cyclase domain protein"/>
    <property type="match status" value="1"/>
</dbReference>
<dbReference type="PROSITE" id="PS50112">
    <property type="entry name" value="PAS"/>
    <property type="match status" value="1"/>
</dbReference>
<feature type="domain" description="PAS" evidence="1">
    <location>
        <begin position="9"/>
        <end position="52"/>
    </location>
</feature>
<dbReference type="SMART" id="SM00086">
    <property type="entry name" value="PAC"/>
    <property type="match status" value="1"/>
</dbReference>
<dbReference type="CDD" id="cd01948">
    <property type="entry name" value="EAL"/>
    <property type="match status" value="1"/>
</dbReference>
<dbReference type="Pfam" id="PF00563">
    <property type="entry name" value="EAL"/>
    <property type="match status" value="1"/>
</dbReference>
<dbReference type="Gene3D" id="3.30.450.20">
    <property type="entry name" value="PAS domain"/>
    <property type="match status" value="1"/>
</dbReference>
<evidence type="ECO:0000313" key="6">
    <source>
        <dbReference type="Proteomes" id="UP000589085"/>
    </source>
</evidence>
<dbReference type="CDD" id="cd01949">
    <property type="entry name" value="GGDEF"/>
    <property type="match status" value="1"/>
</dbReference>
<dbReference type="InterPro" id="IPR000700">
    <property type="entry name" value="PAS-assoc_C"/>
</dbReference>
<dbReference type="EMBL" id="JABEQJ010000003">
    <property type="protein sequence ID" value="MBB2159202.1"/>
    <property type="molecule type" value="Genomic_DNA"/>
</dbReference>
<dbReference type="InterPro" id="IPR000160">
    <property type="entry name" value="GGDEF_dom"/>
</dbReference>
<dbReference type="InterPro" id="IPR029787">
    <property type="entry name" value="Nucleotide_cyclase"/>
</dbReference>
<dbReference type="InterPro" id="IPR001610">
    <property type="entry name" value="PAC"/>
</dbReference>
<dbReference type="Gene3D" id="3.30.70.270">
    <property type="match status" value="1"/>
</dbReference>
<dbReference type="InterPro" id="IPR043128">
    <property type="entry name" value="Rev_trsase/Diguanyl_cyclase"/>
</dbReference>
<gene>
    <name evidence="5" type="ORF">HLH48_03260</name>
</gene>
<dbReference type="InterPro" id="IPR001633">
    <property type="entry name" value="EAL_dom"/>
</dbReference>
<dbReference type="InterPro" id="IPR052155">
    <property type="entry name" value="Biofilm_reg_signaling"/>
</dbReference>
<dbReference type="RefSeq" id="WP_182996080.1">
    <property type="nucleotide sequence ID" value="NZ_JABEQJ010000003.1"/>
</dbReference>
<dbReference type="Pfam" id="PF13426">
    <property type="entry name" value="PAS_9"/>
    <property type="match status" value="1"/>
</dbReference>
<dbReference type="NCBIfam" id="TIGR00254">
    <property type="entry name" value="GGDEF"/>
    <property type="match status" value="1"/>
</dbReference>
<evidence type="ECO:0000259" key="4">
    <source>
        <dbReference type="PROSITE" id="PS50887"/>
    </source>
</evidence>
<comment type="caution">
    <text evidence="5">The sequence shown here is derived from an EMBL/GenBank/DDBJ whole genome shotgun (WGS) entry which is preliminary data.</text>
</comment>
<dbReference type="Gene3D" id="3.20.20.450">
    <property type="entry name" value="EAL domain"/>
    <property type="match status" value="1"/>
</dbReference>
<dbReference type="CDD" id="cd00130">
    <property type="entry name" value="PAS"/>
    <property type="match status" value="1"/>
</dbReference>
<dbReference type="AlphaFoldDB" id="A0A7W4IAH3"/>
<feature type="domain" description="PAC" evidence="2">
    <location>
        <begin position="81"/>
        <end position="133"/>
    </location>
</feature>
<evidence type="ECO:0000259" key="3">
    <source>
        <dbReference type="PROSITE" id="PS50883"/>
    </source>
</evidence>
<dbReference type="PROSITE" id="PS50113">
    <property type="entry name" value="PAC"/>
    <property type="match status" value="1"/>
</dbReference>
<dbReference type="PROSITE" id="PS50887">
    <property type="entry name" value="GGDEF"/>
    <property type="match status" value="1"/>
</dbReference>
<dbReference type="SMART" id="SM00267">
    <property type="entry name" value="GGDEF"/>
    <property type="match status" value="1"/>
</dbReference>
<organism evidence="5 6">
    <name type="scientific">Gluconacetobacter sacchari</name>
    <dbReference type="NCBI Taxonomy" id="92759"/>
    <lineage>
        <taxon>Bacteria</taxon>
        <taxon>Pseudomonadati</taxon>
        <taxon>Pseudomonadota</taxon>
        <taxon>Alphaproteobacteria</taxon>
        <taxon>Acetobacterales</taxon>
        <taxon>Acetobacteraceae</taxon>
        <taxon>Gluconacetobacter</taxon>
    </lineage>
</organism>